<dbReference type="Proteomes" id="UP000027456">
    <property type="component" value="Unassembled WGS sequence"/>
</dbReference>
<dbReference type="AlphaFoldDB" id="A0A074RJ79"/>
<proteinExistence type="predicted"/>
<comment type="caution">
    <text evidence="3">The sequence shown here is derived from an EMBL/GenBank/DDBJ whole genome shotgun (WGS) entry which is preliminary data.</text>
</comment>
<dbReference type="GO" id="GO:0001716">
    <property type="term" value="F:L-amino-acid oxidase activity"/>
    <property type="evidence" value="ECO:0007669"/>
    <property type="project" value="TreeGrafter"/>
</dbReference>
<evidence type="ECO:0000256" key="1">
    <source>
        <dbReference type="SAM" id="MobiDB-lite"/>
    </source>
</evidence>
<dbReference type="SUPFAM" id="SSF51905">
    <property type="entry name" value="FAD/NAD(P)-binding domain"/>
    <property type="match status" value="1"/>
</dbReference>
<dbReference type="GO" id="GO:0009063">
    <property type="term" value="P:amino acid catabolic process"/>
    <property type="evidence" value="ECO:0007669"/>
    <property type="project" value="TreeGrafter"/>
</dbReference>
<dbReference type="Gene3D" id="3.90.660.10">
    <property type="match status" value="1"/>
</dbReference>
<feature type="domain" description="Amine oxidase" evidence="2">
    <location>
        <begin position="90"/>
        <end position="372"/>
    </location>
</feature>
<evidence type="ECO:0000313" key="3">
    <source>
        <dbReference type="EMBL" id="KEP45435.1"/>
    </source>
</evidence>
<dbReference type="InterPro" id="IPR002937">
    <property type="entry name" value="Amino_oxidase"/>
</dbReference>
<feature type="region of interest" description="Disordered" evidence="1">
    <location>
        <begin position="387"/>
        <end position="416"/>
    </location>
</feature>
<dbReference type="InterPro" id="IPR050281">
    <property type="entry name" value="Flavin_monoamine_oxidase"/>
</dbReference>
<organism evidence="3 4">
    <name type="scientific">Rhizoctonia solani 123E</name>
    <dbReference type="NCBI Taxonomy" id="1423351"/>
    <lineage>
        <taxon>Eukaryota</taxon>
        <taxon>Fungi</taxon>
        <taxon>Dikarya</taxon>
        <taxon>Basidiomycota</taxon>
        <taxon>Agaricomycotina</taxon>
        <taxon>Agaricomycetes</taxon>
        <taxon>Cantharellales</taxon>
        <taxon>Ceratobasidiaceae</taxon>
        <taxon>Rhizoctonia</taxon>
    </lineage>
</organism>
<reference evidence="3 4" key="1">
    <citation type="submission" date="2013-12" db="EMBL/GenBank/DDBJ databases">
        <authorList>
            <person name="Cubeta M."/>
            <person name="Pakala S."/>
            <person name="Fedorova N."/>
            <person name="Thomas E."/>
            <person name="Dean R."/>
            <person name="Jabaji S."/>
            <person name="Neate S."/>
            <person name="Toda T."/>
            <person name="Tavantzis S."/>
            <person name="Vilgalys R."/>
            <person name="Bharathan N."/>
            <person name="Pakala S."/>
            <person name="Losada L.S."/>
            <person name="Zafar N."/>
            <person name="Nierman W."/>
        </authorList>
    </citation>
    <scope>NUCLEOTIDE SEQUENCE [LARGE SCALE GENOMIC DNA]</scope>
    <source>
        <strain evidence="3 4">123E</strain>
    </source>
</reference>
<dbReference type="InterPro" id="IPR036188">
    <property type="entry name" value="FAD/NAD-bd_sf"/>
</dbReference>
<dbReference type="EMBL" id="AZST01001819">
    <property type="protein sequence ID" value="KEP45435.1"/>
    <property type="molecule type" value="Genomic_DNA"/>
</dbReference>
<dbReference type="Pfam" id="PF01593">
    <property type="entry name" value="Amino_oxidase"/>
    <property type="match status" value="1"/>
</dbReference>
<dbReference type="STRING" id="1423351.A0A074RJ79"/>
<protein>
    <submittedName>
        <fullName evidence="3">Flavin containing amine oxidase</fullName>
    </submittedName>
</protein>
<dbReference type="Gene3D" id="1.10.10.1620">
    <property type="match status" value="1"/>
</dbReference>
<accession>A0A074RJ79</accession>
<evidence type="ECO:0000313" key="4">
    <source>
        <dbReference type="Proteomes" id="UP000027456"/>
    </source>
</evidence>
<dbReference type="HOGENOM" id="CLU_004498_8_0_1"/>
<dbReference type="OrthoDB" id="7777654at2759"/>
<evidence type="ECO:0000259" key="2">
    <source>
        <dbReference type="Pfam" id="PF01593"/>
    </source>
</evidence>
<gene>
    <name evidence="3" type="ORF">V565_274620</name>
</gene>
<name>A0A074RJ79_9AGAM</name>
<dbReference type="SUPFAM" id="SSF54373">
    <property type="entry name" value="FAD-linked reductases, C-terminal domain"/>
    <property type="match status" value="1"/>
</dbReference>
<sequence>MDYLMEGVYKWFVDKLKKNSETGYEYLMKYDHHSTHSFKFMAKVTLEAEGADYPEKKPYPASAINWLETRNFAPGWFNRTFSEMILELLAFDDKLGNVSWYCVKGGSKKIVDAMEKRLTTDPILKKNVTFHRSRRVVRVSYQKNTGRMSIHWKALSIAGSNGLKDDYTYVALTVSPQCMRLIDLTTCGLDYSQKSTILMLQPGPLIKVGIRFKNNWWGEDPHNITGGQSSTDRPVRNVVYPSYGGGESTTLIASYCWTKDAVNLGCWMHEGNPFDRKQLEDVILADLAAIHDLPVEFIRDQYIEMYPFDWTNNPNTLGAYALFGPGQFSTLLSNMSRPAAEGRLHFAGEAISTCHGWVAGAVDSADRVVEQITVPLSQQIRSLSSEPFSWPWEKPSTDPSRPGDPASADGRGPETQALHTMLSEEQAIKQLAISEDVQGKESLQREE</sequence>
<keyword evidence="4" id="KW-1185">Reference proteome</keyword>
<dbReference type="PANTHER" id="PTHR10742:SF342">
    <property type="entry name" value="AMINE OXIDASE"/>
    <property type="match status" value="1"/>
</dbReference>
<dbReference type="PANTHER" id="PTHR10742">
    <property type="entry name" value="FLAVIN MONOAMINE OXIDASE"/>
    <property type="match status" value="1"/>
</dbReference>